<comment type="caution">
    <text evidence="7">The sequence shown here is derived from an EMBL/GenBank/DDBJ whole genome shotgun (WGS) entry which is preliminary data.</text>
</comment>
<feature type="signal peptide" evidence="5">
    <location>
        <begin position="1"/>
        <end position="23"/>
    </location>
</feature>
<keyword evidence="3" id="KW-0564">Palmitate</keyword>
<accession>A0A849VTB9</accession>
<dbReference type="EMBL" id="JABUMX010000001">
    <property type="protein sequence ID" value="NTS31113.1"/>
    <property type="molecule type" value="Genomic_DNA"/>
</dbReference>
<evidence type="ECO:0000259" key="6">
    <source>
        <dbReference type="Pfam" id="PF09864"/>
    </source>
</evidence>
<dbReference type="Proteomes" id="UP000550508">
    <property type="component" value="Unassembled WGS sequence"/>
</dbReference>
<dbReference type="InterPro" id="IPR018660">
    <property type="entry name" value="MliC"/>
</dbReference>
<keyword evidence="4" id="KW-0449">Lipoprotein</keyword>
<feature type="domain" description="C-type lysozyme inhibitor" evidence="6">
    <location>
        <begin position="28"/>
        <end position="96"/>
    </location>
</feature>
<evidence type="ECO:0000256" key="4">
    <source>
        <dbReference type="ARBA" id="ARBA00023288"/>
    </source>
</evidence>
<dbReference type="RefSeq" id="WP_027230734.1">
    <property type="nucleotide sequence ID" value="NZ_JABUMX010000001.1"/>
</dbReference>
<evidence type="ECO:0000256" key="3">
    <source>
        <dbReference type="ARBA" id="ARBA00023139"/>
    </source>
</evidence>
<evidence type="ECO:0000313" key="8">
    <source>
        <dbReference type="Proteomes" id="UP000550508"/>
    </source>
</evidence>
<organism evidence="7 8">
    <name type="scientific">Phyllobacterium pellucidum</name>
    <dbReference type="NCBI Taxonomy" id="2740464"/>
    <lineage>
        <taxon>Bacteria</taxon>
        <taxon>Pseudomonadati</taxon>
        <taxon>Pseudomonadota</taxon>
        <taxon>Alphaproteobacteria</taxon>
        <taxon>Hyphomicrobiales</taxon>
        <taxon>Phyllobacteriaceae</taxon>
        <taxon>Phyllobacterium</taxon>
    </lineage>
</organism>
<feature type="chain" id="PRO_5032779977" evidence="5">
    <location>
        <begin position="24"/>
        <end position="102"/>
    </location>
</feature>
<keyword evidence="2" id="KW-0472">Membrane</keyword>
<gene>
    <name evidence="7" type="ORF">HQ945_07585</name>
</gene>
<protein>
    <submittedName>
        <fullName evidence="7">MliC family protein</fullName>
    </submittedName>
</protein>
<evidence type="ECO:0000256" key="2">
    <source>
        <dbReference type="ARBA" id="ARBA00023136"/>
    </source>
</evidence>
<keyword evidence="8" id="KW-1185">Reference proteome</keyword>
<evidence type="ECO:0000256" key="5">
    <source>
        <dbReference type="SAM" id="SignalP"/>
    </source>
</evidence>
<dbReference type="SUPFAM" id="SSF141488">
    <property type="entry name" value="YdhA-like"/>
    <property type="match status" value="1"/>
</dbReference>
<sequence length="102" mass="10824">MNSRLIFGICGLALAFMPVAALAKDVKYKCADGSRLTASFTPPGDGFGTVDLVFSGSGDTYTLPQALSADGGRYADENTEFWTKGREAKLTRNGSSTTCQEE</sequence>
<name>A0A849VTB9_9HYPH</name>
<evidence type="ECO:0000313" key="7">
    <source>
        <dbReference type="EMBL" id="NTS31113.1"/>
    </source>
</evidence>
<proteinExistence type="predicted"/>
<dbReference type="InterPro" id="IPR036328">
    <property type="entry name" value="MliC_sf"/>
</dbReference>
<reference evidence="7 8" key="1">
    <citation type="submission" date="2020-05" db="EMBL/GenBank/DDBJ databases">
        <authorList>
            <person name="Kim M.K."/>
        </authorList>
    </citation>
    <scope>NUCLEOTIDE SEQUENCE [LARGE SCALE GENOMIC DNA]</scope>
    <source>
        <strain evidence="7 8">BT25</strain>
    </source>
</reference>
<dbReference type="Pfam" id="PF09864">
    <property type="entry name" value="MliC"/>
    <property type="match status" value="1"/>
</dbReference>
<evidence type="ECO:0000256" key="1">
    <source>
        <dbReference type="ARBA" id="ARBA00022729"/>
    </source>
</evidence>
<dbReference type="Gene3D" id="2.40.128.200">
    <property type="match status" value="1"/>
</dbReference>
<dbReference type="AlphaFoldDB" id="A0A849VTB9"/>
<keyword evidence="1 5" id="KW-0732">Signal</keyword>